<evidence type="ECO:0000313" key="1">
    <source>
        <dbReference type="EMBL" id="KKN69308.1"/>
    </source>
</evidence>
<sequence length="85" mass="9937">MKTEDFEFVKVDWLDAQSGFSVPMDLEELMSVPMVETTSVGCLVHEDKEKIVLGFMMFGKEGYFKHWQMIPRGMIKKITKLKEMK</sequence>
<proteinExistence type="predicted"/>
<organism evidence="1">
    <name type="scientific">marine sediment metagenome</name>
    <dbReference type="NCBI Taxonomy" id="412755"/>
    <lineage>
        <taxon>unclassified sequences</taxon>
        <taxon>metagenomes</taxon>
        <taxon>ecological metagenomes</taxon>
    </lineage>
</organism>
<gene>
    <name evidence="1" type="ORF">LCGC14_0441610</name>
</gene>
<comment type="caution">
    <text evidence="1">The sequence shown here is derived from an EMBL/GenBank/DDBJ whole genome shotgun (WGS) entry which is preliminary data.</text>
</comment>
<accession>A0A0F9VUB1</accession>
<dbReference type="AlphaFoldDB" id="A0A0F9VUB1"/>
<dbReference type="EMBL" id="LAZR01000428">
    <property type="protein sequence ID" value="KKN69308.1"/>
    <property type="molecule type" value="Genomic_DNA"/>
</dbReference>
<reference evidence="1" key="1">
    <citation type="journal article" date="2015" name="Nature">
        <title>Complex archaea that bridge the gap between prokaryotes and eukaryotes.</title>
        <authorList>
            <person name="Spang A."/>
            <person name="Saw J.H."/>
            <person name="Jorgensen S.L."/>
            <person name="Zaremba-Niedzwiedzka K."/>
            <person name="Martijn J."/>
            <person name="Lind A.E."/>
            <person name="van Eijk R."/>
            <person name="Schleper C."/>
            <person name="Guy L."/>
            <person name="Ettema T.J."/>
        </authorList>
    </citation>
    <scope>NUCLEOTIDE SEQUENCE</scope>
</reference>
<protein>
    <submittedName>
        <fullName evidence="1">Uncharacterized protein</fullName>
    </submittedName>
</protein>
<name>A0A0F9VUB1_9ZZZZ</name>